<feature type="transmembrane region" description="Helical" evidence="1">
    <location>
        <begin position="196"/>
        <end position="214"/>
    </location>
</feature>
<keyword evidence="1" id="KW-1133">Transmembrane helix</keyword>
<feature type="transmembrane region" description="Helical" evidence="1">
    <location>
        <begin position="24"/>
        <end position="42"/>
    </location>
</feature>
<dbReference type="EMBL" id="JXYA01000002">
    <property type="protein sequence ID" value="KJZ13107.1"/>
    <property type="molecule type" value="Genomic_DNA"/>
</dbReference>
<keyword evidence="1" id="KW-0472">Membrane</keyword>
<sequence>MSLKRIILLSQFELTRLFATKRGWLALAAFTMVWLIILRYPIYHAVSVLRSPEFSDIAIQVAGSIGLYQLVRWPEAELSVYWIIALFTFPLFTLFVSADQTVEDAKRGTLRFLTLRASRAELLLGRFTGQVLVLLALITVSVLAAWLLMLTRDTALLFSGLLKLVVIITLLALTTLPFIALMALLNLLANSARLSIIYATLLFTVGNLLIGYLASHIEAAQWLYYALPGVHISRIAPWYDINLLSIATPVLQSVALLSVAYWLIKRKDL</sequence>
<keyword evidence="1" id="KW-0812">Transmembrane</keyword>
<keyword evidence="3" id="KW-1185">Reference proteome</keyword>
<accession>A0A0F4R2T8</accession>
<dbReference type="AlphaFoldDB" id="A0A0F4R2T8"/>
<dbReference type="Pfam" id="PF12679">
    <property type="entry name" value="ABC2_membrane_2"/>
    <property type="match status" value="1"/>
</dbReference>
<evidence type="ECO:0000256" key="1">
    <source>
        <dbReference type="SAM" id="Phobius"/>
    </source>
</evidence>
<comment type="caution">
    <text evidence="2">The sequence shown here is derived from an EMBL/GenBank/DDBJ whole genome shotgun (WGS) entry which is preliminary data.</text>
</comment>
<dbReference type="GO" id="GO:0005886">
    <property type="term" value="C:plasma membrane"/>
    <property type="evidence" value="ECO:0007669"/>
    <property type="project" value="UniProtKB-SubCell"/>
</dbReference>
<dbReference type="RefSeq" id="WP_046003261.1">
    <property type="nucleotide sequence ID" value="NZ_JXYA01000002.1"/>
</dbReference>
<dbReference type="GO" id="GO:0140359">
    <property type="term" value="F:ABC-type transporter activity"/>
    <property type="evidence" value="ECO:0007669"/>
    <property type="project" value="InterPro"/>
</dbReference>
<organism evidence="2 3">
    <name type="scientific">Pseudoalteromonas rubra</name>
    <dbReference type="NCBI Taxonomy" id="43658"/>
    <lineage>
        <taxon>Bacteria</taxon>
        <taxon>Pseudomonadati</taxon>
        <taxon>Pseudomonadota</taxon>
        <taxon>Gammaproteobacteria</taxon>
        <taxon>Alteromonadales</taxon>
        <taxon>Pseudoalteromonadaceae</taxon>
        <taxon>Pseudoalteromonas</taxon>
    </lineage>
</organism>
<dbReference type="OrthoDB" id="6398332at2"/>
<name>A0A0F4R2T8_9GAMM</name>
<feature type="transmembrane region" description="Helical" evidence="1">
    <location>
        <begin position="161"/>
        <end position="184"/>
    </location>
</feature>
<reference evidence="2 3" key="1">
    <citation type="journal article" date="2015" name="BMC Genomics">
        <title>Genome mining reveals unlocked bioactive potential of marine Gram-negative bacteria.</title>
        <authorList>
            <person name="Machado H."/>
            <person name="Sonnenschein E.C."/>
            <person name="Melchiorsen J."/>
            <person name="Gram L."/>
        </authorList>
    </citation>
    <scope>NUCLEOTIDE SEQUENCE [LARGE SCALE GENOMIC DNA]</scope>
    <source>
        <strain evidence="2 3">S2471</strain>
    </source>
</reference>
<proteinExistence type="predicted"/>
<feature type="transmembrane region" description="Helical" evidence="1">
    <location>
        <begin position="123"/>
        <end position="149"/>
    </location>
</feature>
<evidence type="ECO:0000313" key="3">
    <source>
        <dbReference type="Proteomes" id="UP000033452"/>
    </source>
</evidence>
<gene>
    <name evidence="2" type="ORF">TW77_01900</name>
</gene>
<feature type="transmembrane region" description="Helical" evidence="1">
    <location>
        <begin position="80"/>
        <end position="102"/>
    </location>
</feature>
<evidence type="ECO:0000313" key="2">
    <source>
        <dbReference type="EMBL" id="KJZ13107.1"/>
    </source>
</evidence>
<dbReference type="PANTHER" id="PTHR43471">
    <property type="entry name" value="ABC TRANSPORTER PERMEASE"/>
    <property type="match status" value="1"/>
</dbReference>
<protein>
    <recommendedName>
        <fullName evidence="4">ABC transporter permease</fullName>
    </recommendedName>
</protein>
<evidence type="ECO:0008006" key="4">
    <source>
        <dbReference type="Google" id="ProtNLM"/>
    </source>
</evidence>
<dbReference type="PATRIC" id="fig|43658.5.peg.392"/>
<feature type="transmembrane region" description="Helical" evidence="1">
    <location>
        <begin position="243"/>
        <end position="264"/>
    </location>
</feature>
<dbReference type="Proteomes" id="UP000033452">
    <property type="component" value="Unassembled WGS sequence"/>
</dbReference>